<dbReference type="EMBL" id="HBIH01010295">
    <property type="protein sequence ID" value="CAE0323636.1"/>
    <property type="molecule type" value="Transcribed_RNA"/>
</dbReference>
<proteinExistence type="predicted"/>
<organism evidence="1">
    <name type="scientific">Strombidium inclinatum</name>
    <dbReference type="NCBI Taxonomy" id="197538"/>
    <lineage>
        <taxon>Eukaryota</taxon>
        <taxon>Sar</taxon>
        <taxon>Alveolata</taxon>
        <taxon>Ciliophora</taxon>
        <taxon>Intramacronucleata</taxon>
        <taxon>Spirotrichea</taxon>
        <taxon>Oligotrichia</taxon>
        <taxon>Strombidiidae</taxon>
        <taxon>Strombidium</taxon>
    </lineage>
</organism>
<reference evidence="1" key="1">
    <citation type="submission" date="2021-01" db="EMBL/GenBank/DDBJ databases">
        <authorList>
            <person name="Corre E."/>
            <person name="Pelletier E."/>
            <person name="Niang G."/>
            <person name="Scheremetjew M."/>
            <person name="Finn R."/>
            <person name="Kale V."/>
            <person name="Holt S."/>
            <person name="Cochrane G."/>
            <person name="Meng A."/>
            <person name="Brown T."/>
            <person name="Cohen L."/>
        </authorList>
    </citation>
    <scope>NUCLEOTIDE SEQUENCE</scope>
    <source>
        <strain evidence="1">S3</strain>
    </source>
</reference>
<sequence length="107" mass="12053">MRNSSRLRSRWLRRDDLRLHSGLLNDTANVADGPPLKFKFIFLLEHLGTHTSLEGTVLIHLSEINLFLHGVVAASVVLPRARQLVSAILVLAVRLPVNESLRRKLES</sequence>
<dbReference type="AlphaFoldDB" id="A0A7S3IH94"/>
<gene>
    <name evidence="1" type="ORF">SINC0208_LOCUS4221</name>
</gene>
<protein>
    <submittedName>
        <fullName evidence="1">Uncharacterized protein</fullName>
    </submittedName>
</protein>
<evidence type="ECO:0000313" key="1">
    <source>
        <dbReference type="EMBL" id="CAE0323636.1"/>
    </source>
</evidence>
<accession>A0A7S3IH94</accession>
<name>A0A7S3IH94_9SPIT</name>